<dbReference type="InterPro" id="IPR009057">
    <property type="entry name" value="Homeodomain-like_sf"/>
</dbReference>
<evidence type="ECO:0000256" key="1">
    <source>
        <dbReference type="ARBA" id="ARBA00023125"/>
    </source>
</evidence>
<dbReference type="PROSITE" id="PS50977">
    <property type="entry name" value="HTH_TETR_2"/>
    <property type="match status" value="1"/>
</dbReference>
<dbReference type="Gene3D" id="1.10.357.10">
    <property type="entry name" value="Tetracycline Repressor, domain 2"/>
    <property type="match status" value="1"/>
</dbReference>
<sequence length="203" mass="23009">MNGDNKRNPLTQRERHAQMRRRQLIDTALRLFAERGLEKTTIKAIAEAAGVAQGLIYHYFPSKEALFFAVLDEHGFLPQLREILGAPHDRPVREVLAEIAVRYYTLLREKEAFLTVVMREALVNPGVQARLERLTREAVALLVRYLAARIAAGELRPHHPEVVALMLLSSVFMLHIGGMPVERVYDLVDVVLEGIVGQRAETR</sequence>
<dbReference type="SUPFAM" id="SSF48498">
    <property type="entry name" value="Tetracyclin repressor-like, C-terminal domain"/>
    <property type="match status" value="1"/>
</dbReference>
<dbReference type="PANTHER" id="PTHR30055:SF226">
    <property type="entry name" value="HTH-TYPE TRANSCRIPTIONAL REGULATOR PKSA"/>
    <property type="match status" value="1"/>
</dbReference>
<comment type="caution">
    <text evidence="4">The sequence shown here is derived from an EMBL/GenBank/DDBJ whole genome shotgun (WGS) entry which is preliminary data.</text>
</comment>
<dbReference type="AlphaFoldDB" id="A0A8J3FAT0"/>
<dbReference type="InterPro" id="IPR001647">
    <property type="entry name" value="HTH_TetR"/>
</dbReference>
<protein>
    <submittedName>
        <fullName evidence="4">TetR family transcriptional regulator</fullName>
    </submittedName>
</protein>
<accession>A0A8J3FAT0</accession>
<reference evidence="4" key="2">
    <citation type="submission" date="2020-09" db="EMBL/GenBank/DDBJ databases">
        <authorList>
            <person name="Sun Q."/>
            <person name="Ohkuma M."/>
        </authorList>
    </citation>
    <scope>NUCLEOTIDE SEQUENCE</scope>
    <source>
        <strain evidence="4">JCM 14719</strain>
    </source>
</reference>
<evidence type="ECO:0000256" key="2">
    <source>
        <dbReference type="PROSITE-ProRule" id="PRU00335"/>
    </source>
</evidence>
<dbReference type="InterPro" id="IPR036271">
    <property type="entry name" value="Tet_transcr_reg_TetR-rel_C_sf"/>
</dbReference>
<dbReference type="EMBL" id="BMOF01000017">
    <property type="protein sequence ID" value="GGJ98929.1"/>
    <property type="molecule type" value="Genomic_DNA"/>
</dbReference>
<evidence type="ECO:0000259" key="3">
    <source>
        <dbReference type="PROSITE" id="PS50977"/>
    </source>
</evidence>
<organism evidence="4 5">
    <name type="scientific">Calditerricola satsumensis</name>
    <dbReference type="NCBI Taxonomy" id="373054"/>
    <lineage>
        <taxon>Bacteria</taxon>
        <taxon>Bacillati</taxon>
        <taxon>Bacillota</taxon>
        <taxon>Bacilli</taxon>
        <taxon>Bacillales</taxon>
        <taxon>Bacillaceae</taxon>
        <taxon>Calditerricola</taxon>
    </lineage>
</organism>
<dbReference type="InterPro" id="IPR050109">
    <property type="entry name" value="HTH-type_TetR-like_transc_reg"/>
</dbReference>
<dbReference type="Gene3D" id="1.10.10.60">
    <property type="entry name" value="Homeodomain-like"/>
    <property type="match status" value="1"/>
</dbReference>
<dbReference type="PROSITE" id="PS01081">
    <property type="entry name" value="HTH_TETR_1"/>
    <property type="match status" value="1"/>
</dbReference>
<dbReference type="GO" id="GO:0003700">
    <property type="term" value="F:DNA-binding transcription factor activity"/>
    <property type="evidence" value="ECO:0007669"/>
    <property type="project" value="TreeGrafter"/>
</dbReference>
<keyword evidence="5" id="KW-1185">Reference proteome</keyword>
<dbReference type="Pfam" id="PF00440">
    <property type="entry name" value="TetR_N"/>
    <property type="match status" value="1"/>
</dbReference>
<feature type="domain" description="HTH tetR-type" evidence="3">
    <location>
        <begin position="18"/>
        <end position="78"/>
    </location>
</feature>
<dbReference type="InterPro" id="IPR023772">
    <property type="entry name" value="DNA-bd_HTH_TetR-type_CS"/>
</dbReference>
<evidence type="ECO:0000313" key="4">
    <source>
        <dbReference type="EMBL" id="GGJ98929.1"/>
    </source>
</evidence>
<evidence type="ECO:0000313" key="5">
    <source>
        <dbReference type="Proteomes" id="UP000637720"/>
    </source>
</evidence>
<dbReference type="PANTHER" id="PTHR30055">
    <property type="entry name" value="HTH-TYPE TRANSCRIPTIONAL REGULATOR RUTR"/>
    <property type="match status" value="1"/>
</dbReference>
<proteinExistence type="predicted"/>
<name>A0A8J3FAT0_9BACI</name>
<reference evidence="4" key="1">
    <citation type="journal article" date="2014" name="Int. J. Syst. Evol. Microbiol.">
        <title>Complete genome sequence of Corynebacterium casei LMG S-19264T (=DSM 44701T), isolated from a smear-ripened cheese.</title>
        <authorList>
            <consortium name="US DOE Joint Genome Institute (JGI-PGF)"/>
            <person name="Walter F."/>
            <person name="Albersmeier A."/>
            <person name="Kalinowski J."/>
            <person name="Ruckert C."/>
        </authorList>
    </citation>
    <scope>NUCLEOTIDE SEQUENCE</scope>
    <source>
        <strain evidence="4">JCM 14719</strain>
    </source>
</reference>
<dbReference type="SUPFAM" id="SSF46689">
    <property type="entry name" value="Homeodomain-like"/>
    <property type="match status" value="1"/>
</dbReference>
<gene>
    <name evidence="4" type="ORF">GCM10007043_11160</name>
</gene>
<feature type="DNA-binding region" description="H-T-H motif" evidence="2">
    <location>
        <begin position="41"/>
        <end position="60"/>
    </location>
</feature>
<dbReference type="PRINTS" id="PR00455">
    <property type="entry name" value="HTHTETR"/>
</dbReference>
<dbReference type="Proteomes" id="UP000637720">
    <property type="component" value="Unassembled WGS sequence"/>
</dbReference>
<dbReference type="GO" id="GO:0000976">
    <property type="term" value="F:transcription cis-regulatory region binding"/>
    <property type="evidence" value="ECO:0007669"/>
    <property type="project" value="TreeGrafter"/>
</dbReference>
<keyword evidence="1 2" id="KW-0238">DNA-binding</keyword>